<keyword evidence="2" id="KW-0449">Lipoprotein</keyword>
<comment type="similarity">
    <text evidence="1">Belongs to the small GTPase superfamily. Arf family.</text>
</comment>
<evidence type="ECO:0000256" key="5">
    <source>
        <dbReference type="ARBA" id="ARBA00022927"/>
    </source>
</evidence>
<protein>
    <submittedName>
        <fullName evidence="9">Uncharacterized protein</fullName>
    </submittedName>
</protein>
<evidence type="ECO:0000313" key="10">
    <source>
        <dbReference type="Proteomes" id="UP000295252"/>
    </source>
</evidence>
<dbReference type="AlphaFoldDB" id="A0A068UP01"/>
<dbReference type="GO" id="GO:0003924">
    <property type="term" value="F:GTPase activity"/>
    <property type="evidence" value="ECO:0007669"/>
    <property type="project" value="InterPro"/>
</dbReference>
<accession>A0A068UP01</accession>
<dbReference type="Gramene" id="CDP09348">
    <property type="protein sequence ID" value="CDP09348"/>
    <property type="gene ID" value="GSCOC_T00028674001"/>
</dbReference>
<dbReference type="GO" id="GO:0016192">
    <property type="term" value="P:vesicle-mediated transport"/>
    <property type="evidence" value="ECO:0007669"/>
    <property type="project" value="UniProtKB-KW"/>
</dbReference>
<evidence type="ECO:0000313" key="9">
    <source>
        <dbReference type="EMBL" id="CDP09348.1"/>
    </source>
</evidence>
<dbReference type="PANTHER" id="PTHR11711">
    <property type="entry name" value="ADP RIBOSYLATION FACTOR-RELATED"/>
    <property type="match status" value="1"/>
</dbReference>
<keyword evidence="10" id="KW-1185">Reference proteome</keyword>
<dbReference type="STRING" id="49390.A0A068UP01"/>
<dbReference type="InParanoid" id="A0A068UP01"/>
<dbReference type="SUPFAM" id="SSF52540">
    <property type="entry name" value="P-loop containing nucleoside triphosphate hydrolases"/>
    <property type="match status" value="1"/>
</dbReference>
<keyword evidence="3 7" id="KW-0547">Nucleotide-binding</keyword>
<evidence type="ECO:0000256" key="8">
    <source>
        <dbReference type="PIRSR" id="PIRSR606689-2"/>
    </source>
</evidence>
<name>A0A068UP01_COFCA</name>
<organism evidence="9 10">
    <name type="scientific">Coffea canephora</name>
    <name type="common">Robusta coffee</name>
    <dbReference type="NCBI Taxonomy" id="49390"/>
    <lineage>
        <taxon>Eukaryota</taxon>
        <taxon>Viridiplantae</taxon>
        <taxon>Streptophyta</taxon>
        <taxon>Embryophyta</taxon>
        <taxon>Tracheophyta</taxon>
        <taxon>Spermatophyta</taxon>
        <taxon>Magnoliopsida</taxon>
        <taxon>eudicotyledons</taxon>
        <taxon>Gunneridae</taxon>
        <taxon>Pentapetalae</taxon>
        <taxon>asterids</taxon>
        <taxon>lamiids</taxon>
        <taxon>Gentianales</taxon>
        <taxon>Rubiaceae</taxon>
        <taxon>Ixoroideae</taxon>
        <taxon>Gardenieae complex</taxon>
        <taxon>Bertiereae - Coffeeae clade</taxon>
        <taxon>Coffeeae</taxon>
        <taxon>Coffea</taxon>
    </lineage>
</organism>
<dbReference type="Gene3D" id="3.40.50.300">
    <property type="entry name" value="P-loop containing nucleotide triphosphate hydrolases"/>
    <property type="match status" value="1"/>
</dbReference>
<evidence type="ECO:0000256" key="2">
    <source>
        <dbReference type="ARBA" id="ARBA00022707"/>
    </source>
</evidence>
<dbReference type="EMBL" id="HG739122">
    <property type="protein sequence ID" value="CDP09348.1"/>
    <property type="molecule type" value="Genomic_DNA"/>
</dbReference>
<proteinExistence type="inferred from homology"/>
<keyword evidence="4" id="KW-0931">ER-Golgi transport</keyword>
<evidence type="ECO:0000256" key="4">
    <source>
        <dbReference type="ARBA" id="ARBA00022892"/>
    </source>
</evidence>
<dbReference type="Proteomes" id="UP000295252">
    <property type="component" value="Chromosome IV"/>
</dbReference>
<evidence type="ECO:0000256" key="7">
    <source>
        <dbReference type="PIRSR" id="PIRSR606689-1"/>
    </source>
</evidence>
<keyword evidence="2" id="KW-0519">Myristate</keyword>
<keyword evidence="8" id="KW-0479">Metal-binding</keyword>
<dbReference type="InterPro" id="IPR024156">
    <property type="entry name" value="Small_GTPase_ARF"/>
</dbReference>
<keyword evidence="8" id="KW-0460">Magnesium</keyword>
<evidence type="ECO:0000256" key="1">
    <source>
        <dbReference type="ARBA" id="ARBA00010290"/>
    </source>
</evidence>
<evidence type="ECO:0000256" key="6">
    <source>
        <dbReference type="ARBA" id="ARBA00023134"/>
    </source>
</evidence>
<dbReference type="GO" id="GO:0046872">
    <property type="term" value="F:metal ion binding"/>
    <property type="evidence" value="ECO:0007669"/>
    <property type="project" value="UniProtKB-KW"/>
</dbReference>
<dbReference type="Pfam" id="PF00025">
    <property type="entry name" value="Arf"/>
    <property type="match status" value="1"/>
</dbReference>
<dbReference type="PhylomeDB" id="A0A068UP01"/>
<dbReference type="GO" id="GO:0005525">
    <property type="term" value="F:GTP binding"/>
    <property type="evidence" value="ECO:0007669"/>
    <property type="project" value="UniProtKB-KW"/>
</dbReference>
<feature type="binding site" evidence="7">
    <location>
        <position position="41"/>
    </location>
    <ligand>
        <name>GTP</name>
        <dbReference type="ChEBI" id="CHEBI:37565"/>
    </ligand>
</feature>
<dbReference type="InterPro" id="IPR006689">
    <property type="entry name" value="Small_GTPase_ARF/SAR"/>
</dbReference>
<keyword evidence="5" id="KW-0653">Protein transport</keyword>
<reference evidence="10" key="1">
    <citation type="journal article" date="2014" name="Science">
        <title>The coffee genome provides insight into the convergent evolution of caffeine biosynthesis.</title>
        <authorList>
            <person name="Denoeud F."/>
            <person name="Carretero-Paulet L."/>
            <person name="Dereeper A."/>
            <person name="Droc G."/>
            <person name="Guyot R."/>
            <person name="Pietrella M."/>
            <person name="Zheng C."/>
            <person name="Alberti A."/>
            <person name="Anthony F."/>
            <person name="Aprea G."/>
            <person name="Aury J.M."/>
            <person name="Bento P."/>
            <person name="Bernard M."/>
            <person name="Bocs S."/>
            <person name="Campa C."/>
            <person name="Cenci A."/>
            <person name="Combes M.C."/>
            <person name="Crouzillat D."/>
            <person name="Da Silva C."/>
            <person name="Daddiego L."/>
            <person name="De Bellis F."/>
            <person name="Dussert S."/>
            <person name="Garsmeur O."/>
            <person name="Gayraud T."/>
            <person name="Guignon V."/>
            <person name="Jahn K."/>
            <person name="Jamilloux V."/>
            <person name="Joet T."/>
            <person name="Labadie K."/>
            <person name="Lan T."/>
            <person name="Leclercq J."/>
            <person name="Lepelley M."/>
            <person name="Leroy T."/>
            <person name="Li L.T."/>
            <person name="Librado P."/>
            <person name="Lopez L."/>
            <person name="Munoz A."/>
            <person name="Noel B."/>
            <person name="Pallavicini A."/>
            <person name="Perrotta G."/>
            <person name="Poncet V."/>
            <person name="Pot D."/>
            <person name="Priyono X."/>
            <person name="Rigoreau M."/>
            <person name="Rouard M."/>
            <person name="Rozas J."/>
            <person name="Tranchant-Dubreuil C."/>
            <person name="VanBuren R."/>
            <person name="Zhang Q."/>
            <person name="Andrade A.C."/>
            <person name="Argout X."/>
            <person name="Bertrand B."/>
            <person name="de Kochko A."/>
            <person name="Graziosi G."/>
            <person name="Henry R.J."/>
            <person name="Jayarama X."/>
            <person name="Ming R."/>
            <person name="Nagai C."/>
            <person name="Rounsley S."/>
            <person name="Sankoff D."/>
            <person name="Giuliano G."/>
            <person name="Albert V.A."/>
            <person name="Wincker P."/>
            <person name="Lashermes P."/>
        </authorList>
    </citation>
    <scope>NUCLEOTIDE SEQUENCE [LARGE SCALE GENOMIC DNA]</scope>
    <source>
        <strain evidence="10">cv. DH200-94</strain>
    </source>
</reference>
<feature type="binding site" evidence="8">
    <location>
        <position position="19"/>
    </location>
    <ligand>
        <name>Mg(2+)</name>
        <dbReference type="ChEBI" id="CHEBI:18420"/>
    </ligand>
</feature>
<evidence type="ECO:0000256" key="3">
    <source>
        <dbReference type="ARBA" id="ARBA00022741"/>
    </source>
</evidence>
<keyword evidence="6 7" id="KW-0342">GTP-binding</keyword>
<dbReference type="InterPro" id="IPR027417">
    <property type="entry name" value="P-loop_NTPase"/>
</dbReference>
<dbReference type="GO" id="GO:0015031">
    <property type="term" value="P:protein transport"/>
    <property type="evidence" value="ECO:0007669"/>
    <property type="project" value="UniProtKB-KW"/>
</dbReference>
<sequence>MCVCINTHIYIVRLCTLGTIAFNVETVEYMNVNFAFWDIGGQGEFYRLWRHYFKNTQDLVFVIYQSQIVLLWGRKFVP</sequence>
<keyword evidence="5" id="KW-0813">Transport</keyword>
<gene>
    <name evidence="9" type="ORF">GSCOC_T00028674001</name>
</gene>